<gene>
    <name evidence="3" type="primary">tbrg4</name>
    <name evidence="3" type="ORF">FJT64_016624</name>
</gene>
<keyword evidence="3" id="KW-0418">Kinase</keyword>
<name>A0A6A4WYM5_AMPAM</name>
<comment type="caution">
    <text evidence="3">The sequence shown here is derived from an EMBL/GenBank/DDBJ whole genome shotgun (WGS) entry which is preliminary data.</text>
</comment>
<feature type="compositionally biased region" description="Low complexity" evidence="1">
    <location>
        <begin position="38"/>
        <end position="48"/>
    </location>
</feature>
<dbReference type="EMBL" id="VIIS01000151">
    <property type="protein sequence ID" value="KAF0312616.1"/>
    <property type="molecule type" value="Genomic_DNA"/>
</dbReference>
<feature type="domain" description="FAST kinase leucine-rich" evidence="2">
    <location>
        <begin position="401"/>
        <end position="470"/>
    </location>
</feature>
<evidence type="ECO:0000256" key="1">
    <source>
        <dbReference type="SAM" id="MobiDB-lite"/>
    </source>
</evidence>
<dbReference type="OrthoDB" id="6501018at2759"/>
<dbReference type="Pfam" id="PF06743">
    <property type="entry name" value="FAST_1"/>
    <property type="match status" value="1"/>
</dbReference>
<reference evidence="3 4" key="1">
    <citation type="submission" date="2019-07" db="EMBL/GenBank/DDBJ databases">
        <title>Draft genome assembly of a fouling barnacle, Amphibalanus amphitrite (Darwin, 1854): The first reference genome for Thecostraca.</title>
        <authorList>
            <person name="Kim W."/>
        </authorList>
    </citation>
    <scope>NUCLEOTIDE SEQUENCE [LARGE SCALE GENOMIC DNA]</scope>
    <source>
        <strain evidence="3">SNU_AA5</strain>
        <tissue evidence="3">Soma without cirri and trophi</tissue>
    </source>
</reference>
<sequence>MFSAIRLLPRQPAGFLRRWGMLNQTRLIQKSPVPAAAAVPDLPPAGADRSPPEGSASAEQIAATFHAIRRVFSSCSTVDELLAVAERRQLSRTEALLWITSVAHMAGEQRVPAAHVTAHPCYRAVTEQLLQGNTDRQPLHRLLAPARALSELGVPPDDPLLASLITDLIWNLRKMTMKQLVQCFRLSLTAGASKPTGQLRALTQEAIQRRWVEITSGEEVVVLMKHRRLRARLPVPPVSDCLDPRVSPYAHLRAALTTLTCSDQFPAEFVRHLEDRALDAASTATVSEVSRLLGLLAEQRRRPPPLLRALCFHAARQPEPVAYKDAVRTLLALQKLNFPDQMLLEKLSRDLVSQTPSVERVNVISSALKAAGLLHWRNTEFLEAAATWYERHLDSLRPLDIVSLIITLATVNYSPTNAATLIPALIARCGREQLPRPQVWLDLVWSLSVLGRSSADQLRSVLEPEFCRALQRERIHLGARLKLANLEAYARLKHEYQGPAVASALGSPGEPVAPPRSQDSETLQKAVLEALVNFLPPPRYLRVGGAPAAGCAVDAEFTVGDDGAPVPCERYGSALPGAPSPAEQPPPGVHRVALCTWSYRDMTLDSVELTGFNQMTVNLLELSGYKVLEVAHAEFRQQDSQVVKTKLLRQKIRDLVAR</sequence>
<evidence type="ECO:0000313" key="3">
    <source>
        <dbReference type="EMBL" id="KAF0312616.1"/>
    </source>
</evidence>
<proteinExistence type="predicted"/>
<accession>A0A6A4WYM5</accession>
<keyword evidence="4" id="KW-1185">Reference proteome</keyword>
<keyword evidence="3" id="KW-0808">Transferase</keyword>
<dbReference type="AlphaFoldDB" id="A0A6A4WYM5"/>
<dbReference type="InterPro" id="IPR010622">
    <property type="entry name" value="FAST_Leu-rich"/>
</dbReference>
<dbReference type="GO" id="GO:0016301">
    <property type="term" value="F:kinase activity"/>
    <property type="evidence" value="ECO:0007669"/>
    <property type="project" value="UniProtKB-KW"/>
</dbReference>
<feature type="region of interest" description="Disordered" evidence="1">
    <location>
        <begin position="38"/>
        <end position="58"/>
    </location>
</feature>
<dbReference type="Proteomes" id="UP000440578">
    <property type="component" value="Unassembled WGS sequence"/>
</dbReference>
<dbReference type="GO" id="GO:0044528">
    <property type="term" value="P:regulation of mitochondrial mRNA stability"/>
    <property type="evidence" value="ECO:0007669"/>
    <property type="project" value="InterPro"/>
</dbReference>
<evidence type="ECO:0000313" key="4">
    <source>
        <dbReference type="Proteomes" id="UP000440578"/>
    </source>
</evidence>
<evidence type="ECO:0000259" key="2">
    <source>
        <dbReference type="Pfam" id="PF06743"/>
    </source>
</evidence>
<organism evidence="3 4">
    <name type="scientific">Amphibalanus amphitrite</name>
    <name type="common">Striped barnacle</name>
    <name type="synonym">Balanus amphitrite</name>
    <dbReference type="NCBI Taxonomy" id="1232801"/>
    <lineage>
        <taxon>Eukaryota</taxon>
        <taxon>Metazoa</taxon>
        <taxon>Ecdysozoa</taxon>
        <taxon>Arthropoda</taxon>
        <taxon>Crustacea</taxon>
        <taxon>Multicrustacea</taxon>
        <taxon>Cirripedia</taxon>
        <taxon>Thoracica</taxon>
        <taxon>Thoracicalcarea</taxon>
        <taxon>Balanomorpha</taxon>
        <taxon>Balanoidea</taxon>
        <taxon>Balanidae</taxon>
        <taxon>Amphibalaninae</taxon>
        <taxon>Amphibalanus</taxon>
    </lineage>
</organism>
<protein>
    <submittedName>
        <fullName evidence="3">FAST kinase domain-containing protein 4</fullName>
    </submittedName>
</protein>